<dbReference type="GeneID" id="17281998"/>
<feature type="domain" description="Rubredoxin-like" evidence="4">
    <location>
        <begin position="57"/>
        <end position="99"/>
    </location>
</feature>
<dbReference type="RefSeq" id="XP_005789157.1">
    <property type="nucleotide sequence ID" value="XM_005789100.1"/>
</dbReference>
<sequence>MKIFGLLVLLAPTGEALASPGAALRLRTPLRTAPATMQIFGKKKEKIPTLEERGYWAGEWVCADCGYIYEPDPKDPFEELPPYWKCPQCAGPRRRFIKKAGDVLGKLDDTPMTAFIGVCFAAIAYLIYVAIST</sequence>
<dbReference type="EnsemblProtists" id="EOD36728">
    <property type="protein sequence ID" value="EOD36728"/>
    <property type="gene ID" value="EMIHUDRAFT_420857"/>
</dbReference>
<accession>A0A0D3KLU3</accession>
<feature type="transmembrane region" description="Helical" evidence="2">
    <location>
        <begin position="112"/>
        <end position="131"/>
    </location>
</feature>
<dbReference type="GO" id="GO:0005506">
    <property type="term" value="F:iron ion binding"/>
    <property type="evidence" value="ECO:0007669"/>
    <property type="project" value="InterPro"/>
</dbReference>
<dbReference type="OMA" id="AGKEEIW"/>
<keyword evidence="3" id="KW-0732">Signal</keyword>
<dbReference type="PANTHER" id="PTHR48136:SF1">
    <property type="entry name" value="RUBREDOXIN-LIKE SUPERFAMILY PROTEIN"/>
    <property type="match status" value="1"/>
</dbReference>
<keyword evidence="2" id="KW-0812">Transmembrane</keyword>
<keyword evidence="2" id="KW-0472">Membrane</keyword>
<keyword evidence="2" id="KW-1133">Transmembrane helix</keyword>
<proteinExistence type="predicted"/>
<dbReference type="SUPFAM" id="SSF57802">
    <property type="entry name" value="Rubredoxin-like"/>
    <property type="match status" value="1"/>
</dbReference>
<keyword evidence="1" id="KW-0479">Metal-binding</keyword>
<evidence type="ECO:0000256" key="1">
    <source>
        <dbReference type="ARBA" id="ARBA00022723"/>
    </source>
</evidence>
<dbReference type="Gene3D" id="2.20.28.10">
    <property type="match status" value="1"/>
</dbReference>
<dbReference type="KEGG" id="ehx:EMIHUDRAFT_420857"/>
<keyword evidence="6" id="KW-1185">Reference proteome</keyword>
<reference evidence="5" key="2">
    <citation type="submission" date="2024-10" db="UniProtKB">
        <authorList>
            <consortium name="EnsemblProtists"/>
        </authorList>
    </citation>
    <scope>IDENTIFICATION</scope>
</reference>
<evidence type="ECO:0000313" key="5">
    <source>
        <dbReference type="EnsemblProtists" id="EOD36728"/>
    </source>
</evidence>
<evidence type="ECO:0000256" key="3">
    <source>
        <dbReference type="SAM" id="SignalP"/>
    </source>
</evidence>
<feature type="chain" id="PRO_5044270208" description="Rubredoxin-like domain-containing protein" evidence="3">
    <location>
        <begin position="19"/>
        <end position="133"/>
    </location>
</feature>
<protein>
    <recommendedName>
        <fullName evidence="4">Rubredoxin-like domain-containing protein</fullName>
    </recommendedName>
</protein>
<evidence type="ECO:0000256" key="2">
    <source>
        <dbReference type="SAM" id="Phobius"/>
    </source>
</evidence>
<feature type="signal peptide" evidence="3">
    <location>
        <begin position="1"/>
        <end position="18"/>
    </location>
</feature>
<reference evidence="6" key="1">
    <citation type="journal article" date="2013" name="Nature">
        <title>Pan genome of the phytoplankton Emiliania underpins its global distribution.</title>
        <authorList>
            <person name="Read B.A."/>
            <person name="Kegel J."/>
            <person name="Klute M.J."/>
            <person name="Kuo A."/>
            <person name="Lefebvre S.C."/>
            <person name="Maumus F."/>
            <person name="Mayer C."/>
            <person name="Miller J."/>
            <person name="Monier A."/>
            <person name="Salamov A."/>
            <person name="Young J."/>
            <person name="Aguilar M."/>
            <person name="Claverie J.M."/>
            <person name="Frickenhaus S."/>
            <person name="Gonzalez K."/>
            <person name="Herman E.K."/>
            <person name="Lin Y.C."/>
            <person name="Napier J."/>
            <person name="Ogata H."/>
            <person name="Sarno A.F."/>
            <person name="Shmutz J."/>
            <person name="Schroeder D."/>
            <person name="de Vargas C."/>
            <person name="Verret F."/>
            <person name="von Dassow P."/>
            <person name="Valentin K."/>
            <person name="Van de Peer Y."/>
            <person name="Wheeler G."/>
            <person name="Dacks J.B."/>
            <person name="Delwiche C.F."/>
            <person name="Dyhrman S.T."/>
            <person name="Glockner G."/>
            <person name="John U."/>
            <person name="Richards T."/>
            <person name="Worden A.Z."/>
            <person name="Zhang X."/>
            <person name="Grigoriev I.V."/>
            <person name="Allen A.E."/>
            <person name="Bidle K."/>
            <person name="Borodovsky M."/>
            <person name="Bowler C."/>
            <person name="Brownlee C."/>
            <person name="Cock J.M."/>
            <person name="Elias M."/>
            <person name="Gladyshev V.N."/>
            <person name="Groth M."/>
            <person name="Guda C."/>
            <person name="Hadaegh A."/>
            <person name="Iglesias-Rodriguez M.D."/>
            <person name="Jenkins J."/>
            <person name="Jones B.M."/>
            <person name="Lawson T."/>
            <person name="Leese F."/>
            <person name="Lindquist E."/>
            <person name="Lobanov A."/>
            <person name="Lomsadze A."/>
            <person name="Malik S.B."/>
            <person name="Marsh M.E."/>
            <person name="Mackinder L."/>
            <person name="Mock T."/>
            <person name="Mueller-Roeber B."/>
            <person name="Pagarete A."/>
            <person name="Parker M."/>
            <person name="Probert I."/>
            <person name="Quesneville H."/>
            <person name="Raines C."/>
            <person name="Rensing S.A."/>
            <person name="Riano-Pachon D.M."/>
            <person name="Richier S."/>
            <person name="Rokitta S."/>
            <person name="Shiraiwa Y."/>
            <person name="Soanes D.M."/>
            <person name="van der Giezen M."/>
            <person name="Wahlund T.M."/>
            <person name="Williams B."/>
            <person name="Wilson W."/>
            <person name="Wolfe G."/>
            <person name="Wurch L.L."/>
        </authorList>
    </citation>
    <scope>NUCLEOTIDE SEQUENCE</scope>
</reference>
<evidence type="ECO:0000259" key="4">
    <source>
        <dbReference type="PROSITE" id="PS50903"/>
    </source>
</evidence>
<dbReference type="PROSITE" id="PS00202">
    <property type="entry name" value="RUBREDOXIN"/>
    <property type="match status" value="1"/>
</dbReference>
<dbReference type="Proteomes" id="UP000013827">
    <property type="component" value="Unassembled WGS sequence"/>
</dbReference>
<dbReference type="PANTHER" id="PTHR48136">
    <property type="entry name" value="RUBREDOXIN-LIKE SUPERFAMILY PROTEIN"/>
    <property type="match status" value="1"/>
</dbReference>
<dbReference type="HOGENOM" id="CLU_1910611_0_0_1"/>
<dbReference type="AlphaFoldDB" id="A0A0D3KLU3"/>
<dbReference type="PaxDb" id="2903-EOD36728"/>
<dbReference type="InterPro" id="IPR024934">
    <property type="entry name" value="Rubredoxin-like_dom"/>
</dbReference>
<evidence type="ECO:0000313" key="6">
    <source>
        <dbReference type="Proteomes" id="UP000013827"/>
    </source>
</evidence>
<name>A0A0D3KLU3_EMIH1</name>
<organism evidence="5 6">
    <name type="scientific">Emiliania huxleyi (strain CCMP1516)</name>
    <dbReference type="NCBI Taxonomy" id="280463"/>
    <lineage>
        <taxon>Eukaryota</taxon>
        <taxon>Haptista</taxon>
        <taxon>Haptophyta</taxon>
        <taxon>Prymnesiophyceae</taxon>
        <taxon>Isochrysidales</taxon>
        <taxon>Noelaerhabdaceae</taxon>
        <taxon>Emiliania</taxon>
    </lineage>
</organism>
<dbReference type="InterPro" id="IPR018527">
    <property type="entry name" value="Rubredoxin_Fe_BS"/>
</dbReference>
<dbReference type="PROSITE" id="PS50903">
    <property type="entry name" value="RUBREDOXIN_LIKE"/>
    <property type="match status" value="1"/>
</dbReference>